<name>A0ABR7VHY7_9FLAO</name>
<evidence type="ECO:0000313" key="2">
    <source>
        <dbReference type="Proteomes" id="UP000598350"/>
    </source>
</evidence>
<dbReference type="EMBL" id="JABTCG010000010">
    <property type="protein sequence ID" value="MBD0852556.1"/>
    <property type="molecule type" value="Genomic_DNA"/>
</dbReference>
<proteinExistence type="predicted"/>
<comment type="caution">
    <text evidence="1">The sequence shown here is derived from an EMBL/GenBank/DDBJ whole genome shotgun (WGS) entry which is preliminary data.</text>
</comment>
<evidence type="ECO:0000313" key="1">
    <source>
        <dbReference type="EMBL" id="MBD0852556.1"/>
    </source>
</evidence>
<keyword evidence="2" id="KW-1185">Reference proteome</keyword>
<accession>A0ABR7VHY7</accession>
<dbReference type="Proteomes" id="UP000598350">
    <property type="component" value="Unassembled WGS sequence"/>
</dbReference>
<dbReference type="RefSeq" id="WP_188315679.1">
    <property type="nucleotide sequence ID" value="NZ_JABTCG010000010.1"/>
</dbReference>
<dbReference type="PROSITE" id="PS51257">
    <property type="entry name" value="PROKAR_LIPOPROTEIN"/>
    <property type="match status" value="1"/>
</dbReference>
<sequence length="205" mass="22726">MKKFVGSIFFLALLISCGETPKKAQDTAESATEISLENKEKTTAKNADNTTFLCRINGEDWGYTSASGLVSRNSSTKVRTATITFEKKLIKGSEAVQLEYDVDTNTLTRVLAELKRPDKDGNLFTNFYNQAANRLDRNPEASMSGTVSLDEDERVAAGKAVFTVQNDFEKDKLGNPQDLLITVSDLNFSEVPYSDTDDLKKMLKK</sequence>
<gene>
    <name evidence="1" type="ORF">HPE63_17905</name>
</gene>
<organism evidence="1 2">
    <name type="scientific">Maribacter arenosus</name>
    <dbReference type="NCBI Taxonomy" id="1854708"/>
    <lineage>
        <taxon>Bacteria</taxon>
        <taxon>Pseudomonadati</taxon>
        <taxon>Bacteroidota</taxon>
        <taxon>Flavobacteriia</taxon>
        <taxon>Flavobacteriales</taxon>
        <taxon>Flavobacteriaceae</taxon>
        <taxon>Maribacter</taxon>
    </lineage>
</organism>
<evidence type="ECO:0008006" key="3">
    <source>
        <dbReference type="Google" id="ProtNLM"/>
    </source>
</evidence>
<reference evidence="1 2" key="1">
    <citation type="submission" date="2020-05" db="EMBL/GenBank/DDBJ databases">
        <title>The draft genome sequence of Maribacter arenosus CAU 1321.</title>
        <authorList>
            <person name="Mu L."/>
        </authorList>
    </citation>
    <scope>NUCLEOTIDE SEQUENCE [LARGE SCALE GENOMIC DNA]</scope>
    <source>
        <strain evidence="1 2">CAU 1321</strain>
    </source>
</reference>
<protein>
    <recommendedName>
        <fullName evidence="3">DUF4352 domain-containing protein</fullName>
    </recommendedName>
</protein>